<organism evidence="9 10">
    <name type="scientific">Litoribacillus peritrichatus</name>
    <dbReference type="NCBI Taxonomy" id="718191"/>
    <lineage>
        <taxon>Bacteria</taxon>
        <taxon>Pseudomonadati</taxon>
        <taxon>Pseudomonadota</taxon>
        <taxon>Gammaproteobacteria</taxon>
        <taxon>Oceanospirillales</taxon>
        <taxon>Oceanospirillaceae</taxon>
        <taxon>Litoribacillus</taxon>
    </lineage>
</organism>
<evidence type="ECO:0000256" key="4">
    <source>
        <dbReference type="ARBA" id="ARBA00022989"/>
    </source>
</evidence>
<dbReference type="EMBL" id="BAABBN010000004">
    <property type="protein sequence ID" value="GAA3917866.1"/>
    <property type="molecule type" value="Genomic_DNA"/>
</dbReference>
<dbReference type="Gene3D" id="2.30.30.60">
    <property type="match status" value="1"/>
</dbReference>
<sequence>MDILSDYLSAVKEFLPFIVGTAFVCATLFLSNWFFLGKRLKLGAEAKLPRQLLMLTLTISGFLTIILLLPMSESTRGQVLSLLGVVFTGVIALSSTTFVANAMSGLLLRLINSYKPGDFIRIGDSFGRVTERGLFHTEIQTEDRDLTTFPNLYLVTNSVTVVHSSGTIITVELSLGYDVSTSKVEPLLQKAATDTGLTDPFVLVTSLGDFSVGYRVAGFLTDVGQLVTVRSLLRKNVISTLHGEGIEIVSPGFMNQRALNPAEKVMPKRKDKSESKDDLVATPETLMFDKAEGLSELERLRQLRSDMSANVESLEQLKTKITDGDELEKLDNQINTIKLEIETTQASIDIAKAKAKENK</sequence>
<keyword evidence="7" id="KW-0175">Coiled coil</keyword>
<keyword evidence="3 6" id="KW-0812">Transmembrane</keyword>
<comment type="caution">
    <text evidence="6">Lacks conserved residue(s) required for the propagation of feature annotation.</text>
</comment>
<comment type="subcellular location">
    <subcellularLocation>
        <location evidence="6">Cell inner membrane</location>
        <topology evidence="6">Multi-pass membrane protein</topology>
    </subcellularLocation>
    <subcellularLocation>
        <location evidence="1">Cell membrane</location>
        <topology evidence="1">Multi-pass membrane protein</topology>
    </subcellularLocation>
</comment>
<evidence type="ECO:0000259" key="8">
    <source>
        <dbReference type="Pfam" id="PF00924"/>
    </source>
</evidence>
<keyword evidence="6" id="KW-0406">Ion transport</keyword>
<keyword evidence="6" id="KW-0997">Cell inner membrane</keyword>
<dbReference type="InterPro" id="IPR023408">
    <property type="entry name" value="MscS_beta-dom_sf"/>
</dbReference>
<evidence type="ECO:0000256" key="1">
    <source>
        <dbReference type="ARBA" id="ARBA00004651"/>
    </source>
</evidence>
<dbReference type="InterPro" id="IPR010920">
    <property type="entry name" value="LSM_dom_sf"/>
</dbReference>
<keyword evidence="2" id="KW-1003">Cell membrane</keyword>
<feature type="transmembrane region" description="Helical" evidence="6">
    <location>
        <begin position="14"/>
        <end position="36"/>
    </location>
</feature>
<feature type="coiled-coil region" evidence="7">
    <location>
        <begin position="297"/>
        <end position="347"/>
    </location>
</feature>
<dbReference type="Gene3D" id="3.30.70.100">
    <property type="match status" value="1"/>
</dbReference>
<gene>
    <name evidence="9" type="ORF">GCM10022277_11130</name>
</gene>
<proteinExistence type="inferred from homology"/>
<reference evidence="10" key="1">
    <citation type="journal article" date="2019" name="Int. J. Syst. Evol. Microbiol.">
        <title>The Global Catalogue of Microorganisms (GCM) 10K type strain sequencing project: providing services to taxonomists for standard genome sequencing and annotation.</title>
        <authorList>
            <consortium name="The Broad Institute Genomics Platform"/>
            <consortium name="The Broad Institute Genome Sequencing Center for Infectious Disease"/>
            <person name="Wu L."/>
            <person name="Ma J."/>
        </authorList>
    </citation>
    <scope>NUCLEOTIDE SEQUENCE [LARGE SCALE GENOMIC DNA]</scope>
    <source>
        <strain evidence="10">JCM 17551</strain>
    </source>
</reference>
<accession>A0ABP7MDG0</accession>
<dbReference type="InterPro" id="IPR011066">
    <property type="entry name" value="MscS_channel_C_sf"/>
</dbReference>
<keyword evidence="4 6" id="KW-1133">Transmembrane helix</keyword>
<comment type="function">
    <text evidence="6">Mechanosensitive channel that participates in the regulation of osmotic pressure changes within the cell, opening in response to stretch forces in the membrane lipid bilayer, without the need for other proteins. Contributes to normal resistance to hypoosmotic shock. Forms an ion channel of 1.0 nanosiemens conductance with a slight preference for anions.</text>
</comment>
<dbReference type="PANTHER" id="PTHR30221:SF18">
    <property type="entry name" value="SLL0590 PROTEIN"/>
    <property type="match status" value="1"/>
</dbReference>
<comment type="similarity">
    <text evidence="6">Belongs to the MscS (TC 1.A.23) family.</text>
</comment>
<dbReference type="SUPFAM" id="SSF82689">
    <property type="entry name" value="Mechanosensitive channel protein MscS (YggB), C-terminal domain"/>
    <property type="match status" value="1"/>
</dbReference>
<comment type="subunit">
    <text evidence="6">Homoheptamer.</text>
</comment>
<evidence type="ECO:0000313" key="10">
    <source>
        <dbReference type="Proteomes" id="UP001501565"/>
    </source>
</evidence>
<evidence type="ECO:0000256" key="6">
    <source>
        <dbReference type="RuleBase" id="RU369025"/>
    </source>
</evidence>
<comment type="caution">
    <text evidence="9">The sequence shown here is derived from an EMBL/GenBank/DDBJ whole genome shotgun (WGS) entry which is preliminary data.</text>
</comment>
<evidence type="ECO:0000256" key="5">
    <source>
        <dbReference type="ARBA" id="ARBA00023136"/>
    </source>
</evidence>
<feature type="transmembrane region" description="Helical" evidence="6">
    <location>
        <begin position="81"/>
        <end position="108"/>
    </location>
</feature>
<keyword evidence="6" id="KW-0813">Transport</keyword>
<keyword evidence="10" id="KW-1185">Reference proteome</keyword>
<dbReference type="SUPFAM" id="SSF50182">
    <property type="entry name" value="Sm-like ribonucleoproteins"/>
    <property type="match status" value="1"/>
</dbReference>
<name>A0ABP7MDG0_9GAMM</name>
<feature type="transmembrane region" description="Helical" evidence="6">
    <location>
        <begin position="48"/>
        <end position="69"/>
    </location>
</feature>
<evidence type="ECO:0000313" key="9">
    <source>
        <dbReference type="EMBL" id="GAA3917866.1"/>
    </source>
</evidence>
<evidence type="ECO:0000256" key="7">
    <source>
        <dbReference type="SAM" id="Coils"/>
    </source>
</evidence>
<dbReference type="InterPro" id="IPR045275">
    <property type="entry name" value="MscS_archaea/bacteria_type"/>
</dbReference>
<keyword evidence="5 6" id="KW-0472">Membrane</keyword>
<evidence type="ECO:0000256" key="3">
    <source>
        <dbReference type="ARBA" id="ARBA00022692"/>
    </source>
</evidence>
<protein>
    <recommendedName>
        <fullName evidence="6">Small-conductance mechanosensitive channel</fullName>
    </recommendedName>
</protein>
<dbReference type="RefSeq" id="WP_344796324.1">
    <property type="nucleotide sequence ID" value="NZ_BAABBN010000004.1"/>
</dbReference>
<dbReference type="InterPro" id="IPR006685">
    <property type="entry name" value="MscS_channel_2nd"/>
</dbReference>
<dbReference type="Proteomes" id="UP001501565">
    <property type="component" value="Unassembled WGS sequence"/>
</dbReference>
<keyword evidence="6" id="KW-0407">Ion channel</keyword>
<dbReference type="Pfam" id="PF00924">
    <property type="entry name" value="MS_channel_2nd"/>
    <property type="match status" value="1"/>
</dbReference>
<dbReference type="PANTHER" id="PTHR30221">
    <property type="entry name" value="SMALL-CONDUCTANCE MECHANOSENSITIVE CHANNEL"/>
    <property type="match status" value="1"/>
</dbReference>
<feature type="domain" description="Mechanosensitive ion channel MscS" evidence="8">
    <location>
        <begin position="98"/>
        <end position="160"/>
    </location>
</feature>
<evidence type="ECO:0000256" key="2">
    <source>
        <dbReference type="ARBA" id="ARBA00022475"/>
    </source>
</evidence>